<feature type="binding site" evidence="11">
    <location>
        <position position="122"/>
    </location>
    <ligand>
        <name>ATP</name>
        <dbReference type="ChEBI" id="CHEBI:30616"/>
    </ligand>
</feature>
<evidence type="ECO:0000256" key="5">
    <source>
        <dbReference type="ARBA" id="ARBA00022679"/>
    </source>
</evidence>
<dbReference type="PANTHER" id="PTHR21087">
    <property type="entry name" value="SHIKIMATE KINASE"/>
    <property type="match status" value="1"/>
</dbReference>
<dbReference type="SUPFAM" id="SSF52540">
    <property type="entry name" value="P-loop containing nucleoside triphosphate hydrolases"/>
    <property type="match status" value="1"/>
</dbReference>
<dbReference type="PANTHER" id="PTHR21087:SF16">
    <property type="entry name" value="SHIKIMATE KINASE 1, CHLOROPLASTIC"/>
    <property type="match status" value="1"/>
</dbReference>
<keyword evidence="13" id="KW-1185">Reference proteome</keyword>
<dbReference type="Pfam" id="PF01202">
    <property type="entry name" value="SKI"/>
    <property type="match status" value="1"/>
</dbReference>
<dbReference type="NCBIfam" id="NF010552">
    <property type="entry name" value="PRK13946.1"/>
    <property type="match status" value="1"/>
</dbReference>
<protein>
    <recommendedName>
        <fullName evidence="3 11">Shikimate kinase</fullName>
        <shortName evidence="11">SK</shortName>
        <ecNumber evidence="3 11">2.7.1.71</ecNumber>
    </recommendedName>
</protein>
<sequence>MSWKLKKTVALVGMMGAGKTAVGKVLSARLGVPFLDSDAEIEAAANRTVAEIFSRDGEPFFREKESQVIQRLLENERCILSTGGGAFMAERNQQMIAQKGVAVWLNAPLDVLWTRVRHKDSRPLLRTPNPYQTLKGLYEKRTPVYARADLSVDVLPKYSIEDTAELVIQALQTRPDVLEIAE</sequence>
<comment type="similarity">
    <text evidence="2 11">Belongs to the shikimate kinase family.</text>
</comment>
<feature type="binding site" evidence="11">
    <location>
        <begin position="16"/>
        <end position="21"/>
    </location>
    <ligand>
        <name>ATP</name>
        <dbReference type="ChEBI" id="CHEBI:30616"/>
    </ligand>
</feature>
<dbReference type="UniPathway" id="UPA00053">
    <property type="reaction ID" value="UER00088"/>
</dbReference>
<dbReference type="RefSeq" id="WP_136338621.1">
    <property type="nucleotide sequence ID" value="NZ_SSMD01000003.1"/>
</dbReference>
<evidence type="ECO:0000256" key="6">
    <source>
        <dbReference type="ARBA" id="ARBA00022741"/>
    </source>
</evidence>
<feature type="binding site" evidence="11">
    <location>
        <position position="62"/>
    </location>
    <ligand>
        <name>substrate</name>
    </ligand>
</feature>
<feature type="binding site" evidence="11">
    <location>
        <position position="141"/>
    </location>
    <ligand>
        <name>substrate</name>
    </ligand>
</feature>
<keyword evidence="6 11" id="KW-0547">Nucleotide-binding</keyword>
<evidence type="ECO:0000256" key="10">
    <source>
        <dbReference type="ARBA" id="ARBA00048567"/>
    </source>
</evidence>
<dbReference type="GO" id="GO:0009073">
    <property type="term" value="P:aromatic amino acid family biosynthetic process"/>
    <property type="evidence" value="ECO:0007669"/>
    <property type="project" value="UniProtKB-KW"/>
</dbReference>
<dbReference type="InterPro" id="IPR031322">
    <property type="entry name" value="Shikimate/glucono_kinase"/>
</dbReference>
<evidence type="ECO:0000313" key="13">
    <source>
        <dbReference type="Proteomes" id="UP000306113"/>
    </source>
</evidence>
<evidence type="ECO:0000256" key="3">
    <source>
        <dbReference type="ARBA" id="ARBA00012154"/>
    </source>
</evidence>
<comment type="subcellular location">
    <subcellularLocation>
        <location evidence="11">Cytoplasm</location>
    </subcellularLocation>
</comment>
<comment type="cofactor">
    <cofactor evidence="11">
        <name>Mg(2+)</name>
        <dbReference type="ChEBI" id="CHEBI:18420"/>
    </cofactor>
    <text evidence="11">Binds 1 Mg(2+) ion per subunit.</text>
</comment>
<evidence type="ECO:0000256" key="4">
    <source>
        <dbReference type="ARBA" id="ARBA00022605"/>
    </source>
</evidence>
<keyword evidence="11" id="KW-0460">Magnesium</keyword>
<keyword evidence="4 11" id="KW-0028">Amino-acid biosynthesis</keyword>
<comment type="caution">
    <text evidence="11">Lacks conserved residue(s) required for the propagation of feature annotation.</text>
</comment>
<keyword evidence="8 11" id="KW-0067">ATP-binding</keyword>
<dbReference type="AlphaFoldDB" id="A0A4S3M9M8"/>
<feature type="binding site" evidence="11">
    <location>
        <position position="38"/>
    </location>
    <ligand>
        <name>substrate</name>
    </ligand>
</feature>
<dbReference type="GO" id="GO:0004765">
    <property type="term" value="F:shikimate kinase activity"/>
    <property type="evidence" value="ECO:0007669"/>
    <property type="project" value="UniProtKB-UniRule"/>
</dbReference>
<dbReference type="GO" id="GO:0009423">
    <property type="term" value="P:chorismate biosynthetic process"/>
    <property type="evidence" value="ECO:0007669"/>
    <property type="project" value="UniProtKB-UniRule"/>
</dbReference>
<dbReference type="InterPro" id="IPR027417">
    <property type="entry name" value="P-loop_NTPase"/>
</dbReference>
<evidence type="ECO:0000256" key="8">
    <source>
        <dbReference type="ARBA" id="ARBA00022840"/>
    </source>
</evidence>
<comment type="subunit">
    <text evidence="11">Monomer.</text>
</comment>
<comment type="catalytic activity">
    <reaction evidence="10 11">
        <text>shikimate + ATP = 3-phosphoshikimate + ADP + H(+)</text>
        <dbReference type="Rhea" id="RHEA:13121"/>
        <dbReference type="ChEBI" id="CHEBI:15378"/>
        <dbReference type="ChEBI" id="CHEBI:30616"/>
        <dbReference type="ChEBI" id="CHEBI:36208"/>
        <dbReference type="ChEBI" id="CHEBI:145989"/>
        <dbReference type="ChEBI" id="CHEBI:456216"/>
        <dbReference type="EC" id="2.7.1.71"/>
    </reaction>
</comment>
<name>A0A4S3M9M8_9RHOB</name>
<evidence type="ECO:0000313" key="12">
    <source>
        <dbReference type="EMBL" id="THD74766.1"/>
    </source>
</evidence>
<dbReference type="GO" id="GO:0005524">
    <property type="term" value="F:ATP binding"/>
    <property type="evidence" value="ECO:0007669"/>
    <property type="project" value="UniProtKB-UniRule"/>
</dbReference>
<dbReference type="GO" id="GO:0005829">
    <property type="term" value="C:cytosol"/>
    <property type="evidence" value="ECO:0007669"/>
    <property type="project" value="TreeGrafter"/>
</dbReference>
<dbReference type="PRINTS" id="PR01100">
    <property type="entry name" value="SHIKIMTKNASE"/>
</dbReference>
<comment type="function">
    <text evidence="11">Catalyzes the specific phosphorylation of the 3-hydroxyl group of shikimic acid using ATP as a cosubstrate.</text>
</comment>
<evidence type="ECO:0000256" key="7">
    <source>
        <dbReference type="ARBA" id="ARBA00022777"/>
    </source>
</evidence>
<evidence type="ECO:0000256" key="11">
    <source>
        <dbReference type="HAMAP-Rule" id="MF_00109"/>
    </source>
</evidence>
<feature type="binding site" evidence="11">
    <location>
        <position position="84"/>
    </location>
    <ligand>
        <name>substrate</name>
    </ligand>
</feature>
<evidence type="ECO:0000256" key="9">
    <source>
        <dbReference type="ARBA" id="ARBA00023141"/>
    </source>
</evidence>
<accession>A0A4S3M9M8</accession>
<comment type="caution">
    <text evidence="12">The sequence shown here is derived from an EMBL/GenBank/DDBJ whole genome shotgun (WGS) entry which is preliminary data.</text>
</comment>
<keyword evidence="11" id="KW-0963">Cytoplasm</keyword>
<feature type="binding site" evidence="11">
    <location>
        <position position="20"/>
    </location>
    <ligand>
        <name>Mg(2+)</name>
        <dbReference type="ChEBI" id="CHEBI:18420"/>
    </ligand>
</feature>
<dbReference type="EMBL" id="SSMD01000003">
    <property type="protein sequence ID" value="THD74766.1"/>
    <property type="molecule type" value="Genomic_DNA"/>
</dbReference>
<dbReference type="CDD" id="cd00464">
    <property type="entry name" value="SK"/>
    <property type="match status" value="1"/>
</dbReference>
<keyword evidence="9 11" id="KW-0057">Aromatic amino acid biosynthesis</keyword>
<organism evidence="12 13">
    <name type="scientific">Thalassobius vesicularis</name>
    <dbReference type="NCBI Taxonomy" id="1294297"/>
    <lineage>
        <taxon>Bacteria</taxon>
        <taxon>Pseudomonadati</taxon>
        <taxon>Pseudomonadota</taxon>
        <taxon>Alphaproteobacteria</taxon>
        <taxon>Rhodobacterales</taxon>
        <taxon>Roseobacteraceae</taxon>
        <taxon>Thalassovita</taxon>
    </lineage>
</organism>
<proteinExistence type="inferred from homology"/>
<dbReference type="Proteomes" id="UP000306113">
    <property type="component" value="Unassembled WGS sequence"/>
</dbReference>
<dbReference type="Gene3D" id="3.40.50.300">
    <property type="entry name" value="P-loop containing nucleotide triphosphate hydrolases"/>
    <property type="match status" value="1"/>
</dbReference>
<dbReference type="PROSITE" id="PS01128">
    <property type="entry name" value="SHIKIMATE_KINASE"/>
    <property type="match status" value="1"/>
</dbReference>
<keyword evidence="5 11" id="KW-0808">Transferase</keyword>
<dbReference type="InterPro" id="IPR023000">
    <property type="entry name" value="Shikimate_kinase_CS"/>
</dbReference>
<dbReference type="GO" id="GO:0008652">
    <property type="term" value="P:amino acid biosynthetic process"/>
    <property type="evidence" value="ECO:0007669"/>
    <property type="project" value="UniProtKB-KW"/>
</dbReference>
<gene>
    <name evidence="11" type="primary">aroK</name>
    <name evidence="12" type="ORF">E7681_07325</name>
</gene>
<dbReference type="EC" id="2.7.1.71" evidence="3 11"/>
<dbReference type="OrthoDB" id="9800332at2"/>
<dbReference type="GO" id="GO:0000287">
    <property type="term" value="F:magnesium ion binding"/>
    <property type="evidence" value="ECO:0007669"/>
    <property type="project" value="UniProtKB-UniRule"/>
</dbReference>
<dbReference type="HAMAP" id="MF_00109">
    <property type="entry name" value="Shikimate_kinase"/>
    <property type="match status" value="1"/>
</dbReference>
<evidence type="ECO:0000256" key="1">
    <source>
        <dbReference type="ARBA" id="ARBA00004842"/>
    </source>
</evidence>
<evidence type="ECO:0000256" key="2">
    <source>
        <dbReference type="ARBA" id="ARBA00006997"/>
    </source>
</evidence>
<keyword evidence="11" id="KW-0479">Metal-binding</keyword>
<comment type="pathway">
    <text evidence="1 11">Metabolic intermediate biosynthesis; chorismate biosynthesis; chorismate from D-erythrose 4-phosphate and phosphoenolpyruvate: step 5/7.</text>
</comment>
<reference evidence="12 13" key="1">
    <citation type="submission" date="2019-04" db="EMBL/GenBank/DDBJ databases">
        <title>Draft genome sequence of Youngimonas vesicularis.</title>
        <authorList>
            <person name="Hameed A."/>
        </authorList>
    </citation>
    <scope>NUCLEOTIDE SEQUENCE [LARGE SCALE GENOMIC DNA]</scope>
    <source>
        <strain evidence="12 13">CC-AMW-E</strain>
    </source>
</reference>
<keyword evidence="7 11" id="KW-0418">Kinase</keyword>
<dbReference type="InterPro" id="IPR000623">
    <property type="entry name" value="Shikimate_kinase/TSH1"/>
</dbReference>